<feature type="compositionally biased region" description="Polar residues" evidence="1">
    <location>
        <begin position="22"/>
        <end position="31"/>
    </location>
</feature>
<evidence type="ECO:0000313" key="2">
    <source>
        <dbReference type="EMBL" id="CAH0726715.1"/>
    </source>
</evidence>
<dbReference type="Proteomes" id="UP000838878">
    <property type="component" value="Chromosome 6"/>
</dbReference>
<dbReference type="EMBL" id="OV170226">
    <property type="protein sequence ID" value="CAH0726715.1"/>
    <property type="molecule type" value="Genomic_DNA"/>
</dbReference>
<proteinExistence type="predicted"/>
<feature type="region of interest" description="Disordered" evidence="1">
    <location>
        <begin position="1"/>
        <end position="31"/>
    </location>
</feature>
<evidence type="ECO:0000313" key="3">
    <source>
        <dbReference type="Proteomes" id="UP000838878"/>
    </source>
</evidence>
<sequence length="70" mass="7919">MAKRGRRAPGAGCGRRAEPRLDNTSTASRSLSWERSINAWQTPNYVSRPGRDGAAPREPRTRYFCSFTIY</sequence>
<protein>
    <submittedName>
        <fullName evidence="2">Uncharacterized protein</fullName>
    </submittedName>
</protein>
<gene>
    <name evidence="2" type="ORF">BINO364_LOCUS12145</name>
</gene>
<reference evidence="2" key="1">
    <citation type="submission" date="2021-12" db="EMBL/GenBank/DDBJ databases">
        <authorList>
            <person name="Martin H S."/>
        </authorList>
    </citation>
    <scope>NUCLEOTIDE SEQUENCE</scope>
</reference>
<dbReference type="AlphaFoldDB" id="A0A8J9VT51"/>
<feature type="non-terminal residue" evidence="2">
    <location>
        <position position="70"/>
    </location>
</feature>
<evidence type="ECO:0000256" key="1">
    <source>
        <dbReference type="SAM" id="MobiDB-lite"/>
    </source>
</evidence>
<accession>A0A8J9VT51</accession>
<name>A0A8J9VT51_9NEOP</name>
<organism evidence="2 3">
    <name type="scientific">Brenthis ino</name>
    <name type="common">lesser marbled fritillary</name>
    <dbReference type="NCBI Taxonomy" id="405034"/>
    <lineage>
        <taxon>Eukaryota</taxon>
        <taxon>Metazoa</taxon>
        <taxon>Ecdysozoa</taxon>
        <taxon>Arthropoda</taxon>
        <taxon>Hexapoda</taxon>
        <taxon>Insecta</taxon>
        <taxon>Pterygota</taxon>
        <taxon>Neoptera</taxon>
        <taxon>Endopterygota</taxon>
        <taxon>Lepidoptera</taxon>
        <taxon>Glossata</taxon>
        <taxon>Ditrysia</taxon>
        <taxon>Papilionoidea</taxon>
        <taxon>Nymphalidae</taxon>
        <taxon>Heliconiinae</taxon>
        <taxon>Argynnini</taxon>
        <taxon>Brenthis</taxon>
    </lineage>
</organism>
<keyword evidence="3" id="KW-1185">Reference proteome</keyword>